<name>A0A914QXM6_9BILA</name>
<evidence type="ECO:0000313" key="2">
    <source>
        <dbReference type="Proteomes" id="UP000887578"/>
    </source>
</evidence>
<evidence type="ECO:0000256" key="1">
    <source>
        <dbReference type="SAM" id="SignalP"/>
    </source>
</evidence>
<feature type="signal peptide" evidence="1">
    <location>
        <begin position="1"/>
        <end position="17"/>
    </location>
</feature>
<accession>A0A914QXM6</accession>
<protein>
    <submittedName>
        <fullName evidence="3">Uncharacterized protein</fullName>
    </submittedName>
</protein>
<proteinExistence type="predicted"/>
<dbReference type="Proteomes" id="UP000887578">
    <property type="component" value="Unplaced"/>
</dbReference>
<evidence type="ECO:0000313" key="3">
    <source>
        <dbReference type="WBParaSite" id="PDA_v2.g3814.t1"/>
    </source>
</evidence>
<feature type="chain" id="PRO_5037609056" evidence="1">
    <location>
        <begin position="18"/>
        <end position="172"/>
    </location>
</feature>
<reference evidence="3" key="1">
    <citation type="submission" date="2022-11" db="UniProtKB">
        <authorList>
            <consortium name="WormBaseParasite"/>
        </authorList>
    </citation>
    <scope>IDENTIFICATION</scope>
</reference>
<organism evidence="2 3">
    <name type="scientific">Panagrolaimus davidi</name>
    <dbReference type="NCBI Taxonomy" id="227884"/>
    <lineage>
        <taxon>Eukaryota</taxon>
        <taxon>Metazoa</taxon>
        <taxon>Ecdysozoa</taxon>
        <taxon>Nematoda</taxon>
        <taxon>Chromadorea</taxon>
        <taxon>Rhabditida</taxon>
        <taxon>Tylenchina</taxon>
        <taxon>Panagrolaimomorpha</taxon>
        <taxon>Panagrolaimoidea</taxon>
        <taxon>Panagrolaimidae</taxon>
        <taxon>Panagrolaimus</taxon>
    </lineage>
</organism>
<keyword evidence="1" id="KW-0732">Signal</keyword>
<dbReference type="WBParaSite" id="PDA_v2.g3814.t1">
    <property type="protein sequence ID" value="PDA_v2.g3814.t1"/>
    <property type="gene ID" value="PDA_v2.g3814"/>
</dbReference>
<dbReference type="AlphaFoldDB" id="A0A914QXM6"/>
<sequence>MSKIFFFELLLISGITADIDFYHLCGGDMLAKPGGGSNSITYPALEDALDICAQSTTCIGVNGTIETGFGLLINFRNIKLNGPSFDYYLADRSSGQFLPNAPSDLDIKIFFAIYPINSCPSQMVSNGTICVGNAKITQAMCADYPDYLHATFNLATNKCEAATKEQIIATWS</sequence>
<keyword evidence="2" id="KW-1185">Reference proteome</keyword>